<organism evidence="2 3">
    <name type="scientific">Phyllosticta citriasiana</name>
    <dbReference type="NCBI Taxonomy" id="595635"/>
    <lineage>
        <taxon>Eukaryota</taxon>
        <taxon>Fungi</taxon>
        <taxon>Dikarya</taxon>
        <taxon>Ascomycota</taxon>
        <taxon>Pezizomycotina</taxon>
        <taxon>Dothideomycetes</taxon>
        <taxon>Dothideomycetes incertae sedis</taxon>
        <taxon>Botryosphaeriales</taxon>
        <taxon>Phyllostictaceae</taxon>
        <taxon>Phyllosticta</taxon>
    </lineage>
</organism>
<dbReference type="Proteomes" id="UP001363622">
    <property type="component" value="Unassembled WGS sequence"/>
</dbReference>
<protein>
    <recommendedName>
        <fullName evidence="1">NAD(P)-binding domain-containing protein</fullName>
    </recommendedName>
</protein>
<reference evidence="2 3" key="1">
    <citation type="submission" date="2024-04" db="EMBL/GenBank/DDBJ databases">
        <title>Phyllosticta paracitricarpa is synonymous to the EU quarantine fungus P. citricarpa based on phylogenomic analyses.</title>
        <authorList>
            <consortium name="Lawrence Berkeley National Laboratory"/>
            <person name="Van Ingen-Buijs V.A."/>
            <person name="Van Westerhoven A.C."/>
            <person name="Haridas S."/>
            <person name="Skiadas P."/>
            <person name="Martin F."/>
            <person name="Groenewald J.Z."/>
            <person name="Crous P.W."/>
            <person name="Seidl M.F."/>
        </authorList>
    </citation>
    <scope>NUCLEOTIDE SEQUENCE [LARGE SCALE GENOMIC DNA]</scope>
    <source>
        <strain evidence="2 3">CBS 123371</strain>
    </source>
</reference>
<dbReference type="InterPro" id="IPR051604">
    <property type="entry name" value="Ergot_Alk_Oxidoreductase"/>
</dbReference>
<accession>A0ABR1KDM3</accession>
<dbReference type="Pfam" id="PF13460">
    <property type="entry name" value="NAD_binding_10"/>
    <property type="match status" value="1"/>
</dbReference>
<evidence type="ECO:0000259" key="1">
    <source>
        <dbReference type="Pfam" id="PF13460"/>
    </source>
</evidence>
<evidence type="ECO:0000313" key="2">
    <source>
        <dbReference type="EMBL" id="KAK7511412.1"/>
    </source>
</evidence>
<gene>
    <name evidence="2" type="ORF">IWZ03DRAFT_59347</name>
</gene>
<dbReference type="Gene3D" id="3.40.50.720">
    <property type="entry name" value="NAD(P)-binding Rossmann-like Domain"/>
    <property type="match status" value="1"/>
</dbReference>
<comment type="caution">
    <text evidence="2">The sequence shown here is derived from an EMBL/GenBank/DDBJ whole genome shotgun (WGS) entry which is preliminary data.</text>
</comment>
<feature type="domain" description="NAD(P)-binding" evidence="1">
    <location>
        <begin position="15"/>
        <end position="165"/>
    </location>
</feature>
<evidence type="ECO:0000313" key="3">
    <source>
        <dbReference type="Proteomes" id="UP001363622"/>
    </source>
</evidence>
<dbReference type="EMBL" id="JBBPHU010000012">
    <property type="protein sequence ID" value="KAK7511412.1"/>
    <property type="molecule type" value="Genomic_DNA"/>
</dbReference>
<dbReference type="SUPFAM" id="SSF51735">
    <property type="entry name" value="NAD(P)-binding Rossmann-fold domains"/>
    <property type="match status" value="1"/>
</dbReference>
<keyword evidence="3" id="KW-1185">Reference proteome</keyword>
<name>A0ABR1KDM3_9PEZI</name>
<dbReference type="PANTHER" id="PTHR43162:SF1">
    <property type="entry name" value="PRESTALK A DIFFERENTIATION PROTEIN A"/>
    <property type="match status" value="1"/>
</dbReference>
<sequence>MATNDKKYDNVIVFGPTGDVGGHAALTASQHGAKVWLAMRNPSKAIPQLSHLSADEEAKSFTRVQADLTDASSILAAVQQSNAKAAYVYLVQTADALRSSLAAMKEGGIEYVVFLSSFSVPYGGGDVREVAPSHIIAFAHAAVEAALEDLAIPHVALRPAYFASNAFKMGLDAAKFPDLEANVLNGEYEVDCIAPDDIGRAAGALLVAAPGDLHAEKRDAKDGGKKGKSVFYLCGPQLVSQDRVFEIIGEVSGREVKVNHLSKDGMVEHLTSHGMPRPVALYMAEALDKGFAEDQYRRDMYEQAVRNVETLTGREPMRFEDYVRLHLDELVGKKAAAVPGGTFSS</sequence>
<dbReference type="InterPro" id="IPR036291">
    <property type="entry name" value="NAD(P)-bd_dom_sf"/>
</dbReference>
<dbReference type="InterPro" id="IPR016040">
    <property type="entry name" value="NAD(P)-bd_dom"/>
</dbReference>
<dbReference type="PANTHER" id="PTHR43162">
    <property type="match status" value="1"/>
</dbReference>
<proteinExistence type="predicted"/>